<dbReference type="PROSITE" id="PS51257">
    <property type="entry name" value="PROKAR_LIPOPROTEIN"/>
    <property type="match status" value="1"/>
</dbReference>
<name>A0A4C1X445_EUMVA</name>
<dbReference type="Proteomes" id="UP000299102">
    <property type="component" value="Unassembled WGS sequence"/>
</dbReference>
<evidence type="ECO:0000313" key="2">
    <source>
        <dbReference type="EMBL" id="GBP58506.1"/>
    </source>
</evidence>
<dbReference type="AlphaFoldDB" id="A0A4C1X445"/>
<gene>
    <name evidence="2" type="ORF">EVAR_33856_1</name>
</gene>
<dbReference type="EMBL" id="BGZK01000737">
    <property type="protein sequence ID" value="GBP58506.1"/>
    <property type="molecule type" value="Genomic_DNA"/>
</dbReference>
<evidence type="ECO:0000256" key="1">
    <source>
        <dbReference type="SAM" id="SignalP"/>
    </source>
</evidence>
<reference evidence="2 3" key="1">
    <citation type="journal article" date="2019" name="Commun. Biol.">
        <title>The bagworm genome reveals a unique fibroin gene that provides high tensile strength.</title>
        <authorList>
            <person name="Kono N."/>
            <person name="Nakamura H."/>
            <person name="Ohtoshi R."/>
            <person name="Tomita M."/>
            <person name="Numata K."/>
            <person name="Arakawa K."/>
        </authorList>
    </citation>
    <scope>NUCLEOTIDE SEQUENCE [LARGE SCALE GENOMIC DNA]</scope>
</reference>
<keyword evidence="3" id="KW-1185">Reference proteome</keyword>
<evidence type="ECO:0000313" key="3">
    <source>
        <dbReference type="Proteomes" id="UP000299102"/>
    </source>
</evidence>
<feature type="chain" id="PRO_5020027922" description="Secreted protein" evidence="1">
    <location>
        <begin position="20"/>
        <end position="114"/>
    </location>
</feature>
<sequence length="114" mass="12210">MPLNTRFMAIIAFLGSCLSVDVDMPSGLETFLLSKRSTILGMKINLREGDERRDIGIERKVVAIDWSFLIFSTNCLAAISTSAGVANEGPRCSVSKDAGNAAQSVRCLVARGGE</sequence>
<organism evidence="2 3">
    <name type="scientific">Eumeta variegata</name>
    <name type="common">Bagworm moth</name>
    <name type="synonym">Eumeta japonica</name>
    <dbReference type="NCBI Taxonomy" id="151549"/>
    <lineage>
        <taxon>Eukaryota</taxon>
        <taxon>Metazoa</taxon>
        <taxon>Ecdysozoa</taxon>
        <taxon>Arthropoda</taxon>
        <taxon>Hexapoda</taxon>
        <taxon>Insecta</taxon>
        <taxon>Pterygota</taxon>
        <taxon>Neoptera</taxon>
        <taxon>Endopterygota</taxon>
        <taxon>Lepidoptera</taxon>
        <taxon>Glossata</taxon>
        <taxon>Ditrysia</taxon>
        <taxon>Tineoidea</taxon>
        <taxon>Psychidae</taxon>
        <taxon>Oiketicinae</taxon>
        <taxon>Eumeta</taxon>
    </lineage>
</organism>
<comment type="caution">
    <text evidence="2">The sequence shown here is derived from an EMBL/GenBank/DDBJ whole genome shotgun (WGS) entry which is preliminary data.</text>
</comment>
<evidence type="ECO:0008006" key="4">
    <source>
        <dbReference type="Google" id="ProtNLM"/>
    </source>
</evidence>
<protein>
    <recommendedName>
        <fullName evidence="4">Secreted protein</fullName>
    </recommendedName>
</protein>
<accession>A0A4C1X445</accession>
<keyword evidence="1" id="KW-0732">Signal</keyword>
<feature type="signal peptide" evidence="1">
    <location>
        <begin position="1"/>
        <end position="19"/>
    </location>
</feature>
<proteinExistence type="predicted"/>